<organism evidence="2 3">
    <name type="scientific">Oikopleura dioica</name>
    <name type="common">Tunicate</name>
    <dbReference type="NCBI Taxonomy" id="34765"/>
    <lineage>
        <taxon>Eukaryota</taxon>
        <taxon>Metazoa</taxon>
        <taxon>Chordata</taxon>
        <taxon>Tunicata</taxon>
        <taxon>Appendicularia</taxon>
        <taxon>Copelata</taxon>
        <taxon>Oikopleuridae</taxon>
        <taxon>Oikopleura</taxon>
    </lineage>
</organism>
<evidence type="ECO:0000313" key="3">
    <source>
        <dbReference type="Proteomes" id="UP001158576"/>
    </source>
</evidence>
<dbReference type="EMBL" id="OU015567">
    <property type="protein sequence ID" value="CAG5110779.1"/>
    <property type="molecule type" value="Genomic_DNA"/>
</dbReference>
<feature type="signal peptide" evidence="1">
    <location>
        <begin position="1"/>
        <end position="20"/>
    </location>
</feature>
<keyword evidence="1" id="KW-0732">Signal</keyword>
<proteinExistence type="predicted"/>
<name>A0ABN7T161_OIKDI</name>
<keyword evidence="3" id="KW-1185">Reference proteome</keyword>
<evidence type="ECO:0000313" key="2">
    <source>
        <dbReference type="EMBL" id="CAG5110779.1"/>
    </source>
</evidence>
<feature type="chain" id="PRO_5047199056" evidence="1">
    <location>
        <begin position="21"/>
        <end position="98"/>
    </location>
</feature>
<reference evidence="2 3" key="1">
    <citation type="submission" date="2021-04" db="EMBL/GenBank/DDBJ databases">
        <authorList>
            <person name="Bliznina A."/>
        </authorList>
    </citation>
    <scope>NUCLEOTIDE SEQUENCE [LARGE SCALE GENOMIC DNA]</scope>
</reference>
<dbReference type="Proteomes" id="UP001158576">
    <property type="component" value="Chromosome 2"/>
</dbReference>
<sequence length="98" mass="10908">MNLLLAGLFGMTVAIPASFTDQFDDYFEDEEEDLKNPGTMSAGRVTGSGVVNSAFVDAMAEFLLDEPELAKQTFEEPLDYSFDYDDEDAFAKWMARQG</sequence>
<gene>
    <name evidence="2" type="ORF">OKIOD_LOCUS13908</name>
</gene>
<protein>
    <submittedName>
        <fullName evidence="2">Oidioi.mRNA.OKI2018_I69.chr2.g5143.t1.cds</fullName>
    </submittedName>
</protein>
<evidence type="ECO:0000256" key="1">
    <source>
        <dbReference type="SAM" id="SignalP"/>
    </source>
</evidence>
<accession>A0ABN7T161</accession>